<dbReference type="Proteomes" id="UP000017786">
    <property type="component" value="Chromosome"/>
</dbReference>
<evidence type="ECO:0000313" key="2">
    <source>
        <dbReference type="EMBL" id="AGZ53138.1"/>
    </source>
</evidence>
<evidence type="ECO:0000259" key="1">
    <source>
        <dbReference type="Pfam" id="PF00934"/>
    </source>
</evidence>
<dbReference type="SUPFAM" id="SSF140459">
    <property type="entry name" value="PE/PPE dimer-like"/>
    <property type="match status" value="1"/>
</dbReference>
<reference evidence="2 3" key="1">
    <citation type="submission" date="2013-10" db="EMBL/GenBank/DDBJ databases">
        <title>Genome sequence of Mycobacterium kansasii.</title>
        <authorList>
            <consortium name="McGill University Mycobacterium genome consortium"/>
            <person name="Veyrier F.J."/>
            <person name="Behr M.A."/>
        </authorList>
    </citation>
    <scope>NUCLEOTIDE SEQUENCE [LARGE SCALE GENOMIC DNA]</scope>
    <source>
        <strain evidence="2 3">ATCC 12478</strain>
    </source>
</reference>
<dbReference type="Gene3D" id="1.10.287.850">
    <property type="entry name" value="HP0062-like domain"/>
    <property type="match status" value="1"/>
</dbReference>
<dbReference type="HOGENOM" id="CLU_162350_0_0_11"/>
<sequence length="113" mass="10917">MKLQREDGGTVVTLSVVPEGLIAASAAIEALTTRLAAAHAAAVPLITVVAPPAADPVSVQSAVEAGVRGSAHAAVAARGLEDLGRSGVAVAESATTYATGDAVAAVSYLSAGL</sequence>
<protein>
    <submittedName>
        <fullName evidence="2">Cell motility protein</fullName>
    </submittedName>
</protein>
<name>U5WVA0_MYCKA</name>
<gene>
    <name evidence="2" type="ORF">MKAN_24690</name>
</gene>
<evidence type="ECO:0000313" key="3">
    <source>
        <dbReference type="Proteomes" id="UP000017786"/>
    </source>
</evidence>
<dbReference type="InterPro" id="IPR000084">
    <property type="entry name" value="PE-PGRS_N"/>
</dbReference>
<dbReference type="EMBL" id="CP006835">
    <property type="protein sequence ID" value="AGZ53138.1"/>
    <property type="molecule type" value="Genomic_DNA"/>
</dbReference>
<dbReference type="eggNOG" id="ENOG50320GU">
    <property type="taxonomic scope" value="Bacteria"/>
</dbReference>
<feature type="domain" description="PE" evidence="1">
    <location>
        <begin position="14"/>
        <end position="103"/>
    </location>
</feature>
<dbReference type="AlphaFoldDB" id="U5WVA0"/>
<dbReference type="InterPro" id="IPR038332">
    <property type="entry name" value="PPE_sf"/>
</dbReference>
<accession>U5WVA0</accession>
<dbReference type="Pfam" id="PF00934">
    <property type="entry name" value="PE"/>
    <property type="match status" value="1"/>
</dbReference>
<dbReference type="KEGG" id="mkn:MKAN_24690"/>
<organism evidence="2 3">
    <name type="scientific">Mycobacterium kansasii ATCC 12478</name>
    <dbReference type="NCBI Taxonomy" id="557599"/>
    <lineage>
        <taxon>Bacteria</taxon>
        <taxon>Bacillati</taxon>
        <taxon>Actinomycetota</taxon>
        <taxon>Actinomycetes</taxon>
        <taxon>Mycobacteriales</taxon>
        <taxon>Mycobacteriaceae</taxon>
        <taxon>Mycobacterium</taxon>
    </lineage>
</organism>
<proteinExistence type="predicted"/>